<evidence type="ECO:0000256" key="3">
    <source>
        <dbReference type="ARBA" id="ARBA00022525"/>
    </source>
</evidence>
<evidence type="ECO:0000256" key="7">
    <source>
        <dbReference type="ARBA" id="ARBA00023316"/>
    </source>
</evidence>
<dbReference type="Pfam" id="PF00150">
    <property type="entry name" value="Cellulase"/>
    <property type="match status" value="1"/>
</dbReference>
<dbReference type="GO" id="GO:0071555">
    <property type="term" value="P:cell wall organization"/>
    <property type="evidence" value="ECO:0007669"/>
    <property type="project" value="UniProtKB-KW"/>
</dbReference>
<dbReference type="Proteomes" id="UP000829685">
    <property type="component" value="Unassembled WGS sequence"/>
</dbReference>
<organism evidence="13 14">
    <name type="scientific">Neoarthrinium moseri</name>
    <dbReference type="NCBI Taxonomy" id="1658444"/>
    <lineage>
        <taxon>Eukaryota</taxon>
        <taxon>Fungi</taxon>
        <taxon>Dikarya</taxon>
        <taxon>Ascomycota</taxon>
        <taxon>Pezizomycotina</taxon>
        <taxon>Sordariomycetes</taxon>
        <taxon>Xylariomycetidae</taxon>
        <taxon>Amphisphaeriales</taxon>
        <taxon>Apiosporaceae</taxon>
        <taxon>Neoarthrinium</taxon>
    </lineage>
</organism>
<protein>
    <recommendedName>
        <fullName evidence="9">glucan 1,3-beta-glucosidase</fullName>
        <ecNumber evidence="9">3.2.1.58</ecNumber>
    </recommendedName>
</protein>
<accession>A0A9Q0AL83</accession>
<dbReference type="AlphaFoldDB" id="A0A9Q0AL83"/>
<keyword evidence="14" id="KW-1185">Reference proteome</keyword>
<dbReference type="GO" id="GO:0009986">
    <property type="term" value="C:cell surface"/>
    <property type="evidence" value="ECO:0007669"/>
    <property type="project" value="TreeGrafter"/>
</dbReference>
<dbReference type="GO" id="GO:0004338">
    <property type="term" value="F:glucan exo-1,3-beta-glucosidase activity"/>
    <property type="evidence" value="ECO:0007669"/>
    <property type="project" value="UniProtKB-EC"/>
</dbReference>
<feature type="signal peptide" evidence="11">
    <location>
        <begin position="1"/>
        <end position="16"/>
    </location>
</feature>
<dbReference type="PANTHER" id="PTHR31297">
    <property type="entry name" value="GLUCAN ENDO-1,6-BETA-GLUCOSIDASE B"/>
    <property type="match status" value="1"/>
</dbReference>
<evidence type="ECO:0000256" key="9">
    <source>
        <dbReference type="ARBA" id="ARBA00038929"/>
    </source>
</evidence>
<sequence>MKVSSLILAAASLVAAAPSATMKRAGEEKKVMHRPANFENWRTFKANGVNLGGWLVQEKGMEPSFFNDNGASAANDENAFCKILGAERCGELLETRYKNFFKKCDIDRFAAFGVNLLRVPVGYWAFMDAADGYYYHHGEQTKYLSKLAQYAQEQYGMHVILDLHGLPGGHNGLDNQGSTGDIAWWYNTTYFDQTLDLVKISTEYILAQPHPEQWTLSLINEPLSKGPIFFGQTNESVAYLNKFYRASLDIVREMDPEMVVPVMLSDGFAGPLMWEEWWGTNTENIVFDTHIYYFIGGSYGFAAQYDSCYSAKVWESHKQPVFIGEWSIQATMGNSADVDQRSLFYYSQWDAYNTYMSGGAFWNGKHMGTNVIGDDGTDQSYYWSFQKLASQGVIKKLGETYTAYTCESS</sequence>
<evidence type="ECO:0000256" key="4">
    <source>
        <dbReference type="ARBA" id="ARBA00022729"/>
    </source>
</evidence>
<dbReference type="GO" id="GO:0005576">
    <property type="term" value="C:extracellular region"/>
    <property type="evidence" value="ECO:0007669"/>
    <property type="project" value="UniProtKB-SubCell"/>
</dbReference>
<gene>
    <name evidence="13" type="ORF">JX265_010923</name>
</gene>
<comment type="similarity">
    <text evidence="2 10">Belongs to the glycosyl hydrolase 5 (cellulase A) family.</text>
</comment>
<evidence type="ECO:0000313" key="13">
    <source>
        <dbReference type="EMBL" id="KAI1858255.1"/>
    </source>
</evidence>
<comment type="subcellular location">
    <subcellularLocation>
        <location evidence="1">Secreted</location>
    </subcellularLocation>
</comment>
<dbReference type="InterPro" id="IPR017853">
    <property type="entry name" value="GH"/>
</dbReference>
<comment type="caution">
    <text evidence="13">The sequence shown here is derived from an EMBL/GenBank/DDBJ whole genome shotgun (WGS) entry which is preliminary data.</text>
</comment>
<dbReference type="Gene3D" id="3.20.20.80">
    <property type="entry name" value="Glycosidases"/>
    <property type="match status" value="1"/>
</dbReference>
<keyword evidence="6 10" id="KW-0326">Glycosidase</keyword>
<keyword evidence="4 11" id="KW-0732">Signal</keyword>
<dbReference type="EMBL" id="JAFIMR010000037">
    <property type="protein sequence ID" value="KAI1858255.1"/>
    <property type="molecule type" value="Genomic_DNA"/>
</dbReference>
<evidence type="ECO:0000256" key="8">
    <source>
        <dbReference type="ARBA" id="ARBA00036824"/>
    </source>
</evidence>
<evidence type="ECO:0000313" key="14">
    <source>
        <dbReference type="Proteomes" id="UP000829685"/>
    </source>
</evidence>
<feature type="domain" description="Glycoside hydrolase family 5" evidence="12">
    <location>
        <begin position="102"/>
        <end position="340"/>
    </location>
</feature>
<dbReference type="InterPro" id="IPR050386">
    <property type="entry name" value="Glycosyl_hydrolase_5"/>
</dbReference>
<name>A0A9Q0AL83_9PEZI</name>
<keyword evidence="5 10" id="KW-0378">Hydrolase</keyword>
<comment type="catalytic activity">
    <reaction evidence="8">
        <text>Successive hydrolysis of beta-D-glucose units from the non-reducing ends of (1-&gt;3)-beta-D-glucans, releasing alpha-glucose.</text>
        <dbReference type="EC" id="3.2.1.58"/>
    </reaction>
</comment>
<reference evidence="13" key="1">
    <citation type="submission" date="2021-03" db="EMBL/GenBank/DDBJ databases">
        <title>Revisited historic fungal species revealed as producer of novel bioactive compounds through whole genome sequencing and comparative genomics.</title>
        <authorList>
            <person name="Vignolle G.A."/>
            <person name="Hochenegger N."/>
            <person name="Mach R.L."/>
            <person name="Mach-Aigner A.R."/>
            <person name="Javad Rahimi M."/>
            <person name="Salim K.A."/>
            <person name="Chan C.M."/>
            <person name="Lim L.B.L."/>
            <person name="Cai F."/>
            <person name="Druzhinina I.S."/>
            <person name="U'Ren J.M."/>
            <person name="Derntl C."/>
        </authorList>
    </citation>
    <scope>NUCLEOTIDE SEQUENCE</scope>
    <source>
        <strain evidence="13">TUCIM 5799</strain>
    </source>
</reference>
<evidence type="ECO:0000256" key="10">
    <source>
        <dbReference type="RuleBase" id="RU361153"/>
    </source>
</evidence>
<evidence type="ECO:0000256" key="1">
    <source>
        <dbReference type="ARBA" id="ARBA00004613"/>
    </source>
</evidence>
<dbReference type="GO" id="GO:0009251">
    <property type="term" value="P:glucan catabolic process"/>
    <property type="evidence" value="ECO:0007669"/>
    <property type="project" value="TreeGrafter"/>
</dbReference>
<dbReference type="InterPro" id="IPR001547">
    <property type="entry name" value="Glyco_hydro_5"/>
</dbReference>
<dbReference type="PANTHER" id="PTHR31297:SF1">
    <property type="entry name" value="GLUCAN 1,3-BETA-GLUCOSIDASE I_II-RELATED"/>
    <property type="match status" value="1"/>
</dbReference>
<dbReference type="SUPFAM" id="SSF51445">
    <property type="entry name" value="(Trans)glycosidases"/>
    <property type="match status" value="1"/>
</dbReference>
<keyword evidence="3" id="KW-0964">Secreted</keyword>
<proteinExistence type="inferred from homology"/>
<evidence type="ECO:0000256" key="6">
    <source>
        <dbReference type="ARBA" id="ARBA00023295"/>
    </source>
</evidence>
<keyword evidence="7" id="KW-0961">Cell wall biogenesis/degradation</keyword>
<evidence type="ECO:0000259" key="12">
    <source>
        <dbReference type="Pfam" id="PF00150"/>
    </source>
</evidence>
<dbReference type="EC" id="3.2.1.58" evidence="9"/>
<evidence type="ECO:0000256" key="5">
    <source>
        <dbReference type="ARBA" id="ARBA00022801"/>
    </source>
</evidence>
<feature type="chain" id="PRO_5040488040" description="glucan 1,3-beta-glucosidase" evidence="11">
    <location>
        <begin position="17"/>
        <end position="409"/>
    </location>
</feature>
<evidence type="ECO:0000256" key="2">
    <source>
        <dbReference type="ARBA" id="ARBA00005641"/>
    </source>
</evidence>
<evidence type="ECO:0000256" key="11">
    <source>
        <dbReference type="SAM" id="SignalP"/>
    </source>
</evidence>